<keyword evidence="3" id="KW-0808">Transferase</keyword>
<gene>
    <name evidence="9" type="ORF">EDD74_105122</name>
</gene>
<sequence length="343" mass="39210">MLSTNNLHTKDVMIMGGFKDVIGHNEIIEYIQNAVKMDKVSHAYIMNGQKGSGKKMLADLFARTLQCEGEGVEPCGECRSCKQADGNNQPDIIKVTHEKPNSISVDDIRTQVNNDILIKPYSSKYKIYIIPEADKMTVQAQNALLKTIEEPPSYAVIFLLTENAEVLLPTIRSRCVMLKLRNIKDKLIKKYLMEEMEIPDYKADICTAFAQGNMGRAIMLATSEHFNEIKEEAVQLLKYINDMELYEIVEAIKRINNYKLDITDYLDIIMIWYRDILLYKATKDVDGVVFADQLNYIKERASKSSYEGIEKILDSIEKAKARLKANVNFDLVMELLLLTIKEN</sequence>
<dbReference type="InterPro" id="IPR050238">
    <property type="entry name" value="DNA_Rep/Repair_Clamp_Loader"/>
</dbReference>
<evidence type="ECO:0000256" key="3">
    <source>
        <dbReference type="ARBA" id="ARBA00022679"/>
    </source>
</evidence>
<evidence type="ECO:0000313" key="10">
    <source>
        <dbReference type="Proteomes" id="UP000294613"/>
    </source>
</evidence>
<evidence type="ECO:0000256" key="2">
    <source>
        <dbReference type="ARBA" id="ARBA00014363"/>
    </source>
</evidence>
<dbReference type="Proteomes" id="UP000294613">
    <property type="component" value="Unassembled WGS sequence"/>
</dbReference>
<evidence type="ECO:0000256" key="6">
    <source>
        <dbReference type="ARBA" id="ARBA00022932"/>
    </source>
</evidence>
<dbReference type="Pfam" id="PF09115">
    <property type="entry name" value="DNApol3-delta_C"/>
    <property type="match status" value="1"/>
</dbReference>
<keyword evidence="6" id="KW-0239">DNA-directed DNA polymerase</keyword>
<comment type="catalytic activity">
    <reaction evidence="7">
        <text>DNA(n) + a 2'-deoxyribonucleoside 5'-triphosphate = DNA(n+1) + diphosphate</text>
        <dbReference type="Rhea" id="RHEA:22508"/>
        <dbReference type="Rhea" id="RHEA-COMP:17339"/>
        <dbReference type="Rhea" id="RHEA-COMP:17340"/>
        <dbReference type="ChEBI" id="CHEBI:33019"/>
        <dbReference type="ChEBI" id="CHEBI:61560"/>
        <dbReference type="ChEBI" id="CHEBI:173112"/>
        <dbReference type="EC" id="2.7.7.7"/>
    </reaction>
</comment>
<dbReference type="PANTHER" id="PTHR11669">
    <property type="entry name" value="REPLICATION FACTOR C / DNA POLYMERASE III GAMMA-TAU SUBUNIT"/>
    <property type="match status" value="1"/>
</dbReference>
<organism evidence="9 10">
    <name type="scientific">Faecalimonas umbilicata</name>
    <dbReference type="NCBI Taxonomy" id="1912855"/>
    <lineage>
        <taxon>Bacteria</taxon>
        <taxon>Bacillati</taxon>
        <taxon>Bacillota</taxon>
        <taxon>Clostridia</taxon>
        <taxon>Lachnospirales</taxon>
        <taxon>Lachnospiraceae</taxon>
        <taxon>Faecalimonas</taxon>
    </lineage>
</organism>
<dbReference type="InterPro" id="IPR004622">
    <property type="entry name" value="DNA_pol_HolB"/>
</dbReference>
<name>A0A4R3JQI9_9FIRM</name>
<keyword evidence="4" id="KW-0548">Nucleotidyltransferase</keyword>
<dbReference type="GO" id="GO:0008408">
    <property type="term" value="F:3'-5' exonuclease activity"/>
    <property type="evidence" value="ECO:0007669"/>
    <property type="project" value="InterPro"/>
</dbReference>
<dbReference type="Gene3D" id="3.40.50.300">
    <property type="entry name" value="P-loop containing nucleotide triphosphate hydrolases"/>
    <property type="match status" value="1"/>
</dbReference>
<proteinExistence type="predicted"/>
<dbReference type="PANTHER" id="PTHR11669:SF8">
    <property type="entry name" value="DNA POLYMERASE III SUBUNIT DELTA"/>
    <property type="match status" value="1"/>
</dbReference>
<dbReference type="GO" id="GO:0006261">
    <property type="term" value="P:DNA-templated DNA replication"/>
    <property type="evidence" value="ECO:0007669"/>
    <property type="project" value="TreeGrafter"/>
</dbReference>
<keyword evidence="5" id="KW-0235">DNA replication</keyword>
<evidence type="ECO:0000256" key="7">
    <source>
        <dbReference type="ARBA" id="ARBA00049244"/>
    </source>
</evidence>
<dbReference type="InterPro" id="IPR015199">
    <property type="entry name" value="DNA_pol_III_delta_C"/>
</dbReference>
<dbReference type="EC" id="2.7.7.7" evidence="1"/>
<dbReference type="InterPro" id="IPR027417">
    <property type="entry name" value="P-loop_NTPase"/>
</dbReference>
<evidence type="ECO:0000259" key="8">
    <source>
        <dbReference type="Pfam" id="PF09115"/>
    </source>
</evidence>
<evidence type="ECO:0000256" key="1">
    <source>
        <dbReference type="ARBA" id="ARBA00012417"/>
    </source>
</evidence>
<dbReference type="GO" id="GO:0003677">
    <property type="term" value="F:DNA binding"/>
    <property type="evidence" value="ECO:0007669"/>
    <property type="project" value="InterPro"/>
</dbReference>
<evidence type="ECO:0000256" key="4">
    <source>
        <dbReference type="ARBA" id="ARBA00022695"/>
    </source>
</evidence>
<dbReference type="GO" id="GO:0003887">
    <property type="term" value="F:DNA-directed DNA polymerase activity"/>
    <property type="evidence" value="ECO:0007669"/>
    <property type="project" value="UniProtKB-KW"/>
</dbReference>
<comment type="caution">
    <text evidence="9">The sequence shown here is derived from an EMBL/GenBank/DDBJ whole genome shotgun (WGS) entry which is preliminary data.</text>
</comment>
<dbReference type="SUPFAM" id="SSF52540">
    <property type="entry name" value="P-loop containing nucleoside triphosphate hydrolases"/>
    <property type="match status" value="1"/>
</dbReference>
<dbReference type="NCBIfam" id="TIGR00678">
    <property type="entry name" value="holB"/>
    <property type="match status" value="1"/>
</dbReference>
<evidence type="ECO:0000313" key="9">
    <source>
        <dbReference type="EMBL" id="TCS69134.1"/>
    </source>
</evidence>
<dbReference type="AlphaFoldDB" id="A0A4R3JQI9"/>
<dbReference type="GO" id="GO:0009360">
    <property type="term" value="C:DNA polymerase III complex"/>
    <property type="evidence" value="ECO:0007669"/>
    <property type="project" value="InterPro"/>
</dbReference>
<dbReference type="SUPFAM" id="SSF48019">
    <property type="entry name" value="post-AAA+ oligomerization domain-like"/>
    <property type="match status" value="1"/>
</dbReference>
<feature type="domain" description="DNA polymerase III delta subunit C-terminal" evidence="8">
    <location>
        <begin position="255"/>
        <end position="340"/>
    </location>
</feature>
<reference evidence="9 10" key="1">
    <citation type="submission" date="2019-03" db="EMBL/GenBank/DDBJ databases">
        <title>Genomic Encyclopedia of Type Strains, Phase IV (KMG-IV): sequencing the most valuable type-strain genomes for metagenomic binning, comparative biology and taxonomic classification.</title>
        <authorList>
            <person name="Goeker M."/>
        </authorList>
    </citation>
    <scope>NUCLEOTIDE SEQUENCE [LARGE SCALE GENOMIC DNA]</scope>
    <source>
        <strain evidence="9 10">DSM 103426</strain>
    </source>
</reference>
<accession>A0A4R3JQI9</accession>
<dbReference type="InterPro" id="IPR008921">
    <property type="entry name" value="DNA_pol3_clamp-load_cplx_C"/>
</dbReference>
<dbReference type="EMBL" id="SLZV01000005">
    <property type="protein sequence ID" value="TCS69134.1"/>
    <property type="molecule type" value="Genomic_DNA"/>
</dbReference>
<dbReference type="Pfam" id="PF13177">
    <property type="entry name" value="DNA_pol3_delta2"/>
    <property type="match status" value="1"/>
</dbReference>
<protein>
    <recommendedName>
        <fullName evidence="2">DNA polymerase III subunit delta'</fullName>
        <ecNumber evidence="1">2.7.7.7</ecNumber>
    </recommendedName>
</protein>
<evidence type="ECO:0000256" key="5">
    <source>
        <dbReference type="ARBA" id="ARBA00022705"/>
    </source>
</evidence>